<dbReference type="GO" id="GO:0008242">
    <property type="term" value="F:omega peptidase activity"/>
    <property type="evidence" value="ECO:0007669"/>
    <property type="project" value="UniProtKB-EC"/>
</dbReference>
<dbReference type="SUPFAM" id="SSF53474">
    <property type="entry name" value="alpha/beta-Hydrolases"/>
    <property type="match status" value="1"/>
</dbReference>
<organism evidence="10 11">
    <name type="scientific">Dictyostelium discoideum</name>
    <name type="common">Social amoeba</name>
    <dbReference type="NCBI Taxonomy" id="44689"/>
    <lineage>
        <taxon>Eukaryota</taxon>
        <taxon>Amoebozoa</taxon>
        <taxon>Evosea</taxon>
        <taxon>Eumycetozoa</taxon>
        <taxon>Dictyostelia</taxon>
        <taxon>Dictyosteliales</taxon>
        <taxon>Dictyosteliaceae</taxon>
        <taxon>Dictyostelium</taxon>
    </lineage>
</organism>
<dbReference type="Gene3D" id="3.40.50.1820">
    <property type="entry name" value="alpha/beta hydrolase"/>
    <property type="match status" value="1"/>
</dbReference>
<feature type="domain" description="Peptidase S9 prolyl oligopeptidase catalytic" evidence="8">
    <location>
        <begin position="548"/>
        <end position="764"/>
    </location>
</feature>
<evidence type="ECO:0000313" key="10">
    <source>
        <dbReference type="EMBL" id="EAL61207.1"/>
    </source>
</evidence>
<dbReference type="GeneID" id="8628694"/>
<dbReference type="ESTHER" id="dicdi-q54d66">
    <property type="family name" value="ACPH_Peptidase_S9"/>
</dbReference>
<keyword evidence="11" id="KW-1185">Reference proteome</keyword>
<sequence length="764" mass="86695">MESLSEQEIKYREDTTKVYRELLSIPTVNNAFFTNNDESNENQTSASIIVSQIDITNKKTKFYMSQKTILKDSSSSSKKNQVISSAIQQELATSIISVSPSHKKVLTIKENPSTEFEFSFDITDGSHLITSITSKDIHKKILNDEWFGSFSWSPCEKYVAFIADSKLNVTGFFDKEPKDKAIGDQFVFRDDWGETYSPVANPSIFILDIEKEVVFPVEPFPSEKISAGQVIWTPNGEGLVYVGWNFGKRKLGIRACFNRSSSLYHLNFKEFINARNQWKENQKLDPKQTKLTTPLQIVNLIPNGNNGCYRSPRFTPDSSKLIFLGFNERIYAHDTCSKIFSLNWSSNNITQQQQPPQSFETLLDYKNFNDSFPGVFCQSLPERPFIDEKTFLFSTIIRSTEMIVSFNYESKELKIIKIPSSTDGGDEEPKLYVLYDIDFKSKKYLIGESSVNQPTKVYLVDYLGSDKEKQLIYSPKPSEQCNSIFKSFNATIHNVPVSKPTPQPYTESIKSFELIYLKNKNSTQSSPLGCLVFIHGGPHSNLDVGYVSTITYLLSLGYNIIIPNYRGSTGYGKDFVDCLPGYIGDLDVDDCVQAINYTLDKIDNTIDRNKIGVIGGSHGGFLSAHLSRFPIVKTSIMRNPVIDIPSMSTLSDIPDWCFFEAGINLSDPTSQYHTLPSMEEIEKMRKCSPSFHIENIKIPSLLALGDSDLRVPPSQGLLYYRMLRERDVPTKCLMYPKTGHSLDSIDARLDQWVNISLWLKKYLN</sequence>
<evidence type="ECO:0000256" key="3">
    <source>
        <dbReference type="ARBA" id="ARBA00010040"/>
    </source>
</evidence>
<comment type="subunit">
    <text evidence="4">Homotetramer.</text>
</comment>
<dbReference type="RefSeq" id="XP_629630.1">
    <property type="nucleotide sequence ID" value="XM_629628.1"/>
</dbReference>
<protein>
    <recommendedName>
        <fullName evidence="5">acylaminoacyl-peptidase</fullName>
        <ecNumber evidence="5">3.4.19.1</ecNumber>
    </recommendedName>
</protein>
<dbReference type="FunFam" id="3.40.50.1820:FF:000344">
    <property type="entry name" value="Acylamino-acid-releasing enzyme"/>
    <property type="match status" value="1"/>
</dbReference>
<dbReference type="PANTHER" id="PTHR42776:SF5">
    <property type="entry name" value="ACYLAMINOACYL-PEPTIDASE"/>
    <property type="match status" value="1"/>
</dbReference>
<evidence type="ECO:0000256" key="2">
    <source>
        <dbReference type="ARBA" id="ARBA00004496"/>
    </source>
</evidence>
<dbReference type="EMBL" id="AAFI02000190">
    <property type="protein sequence ID" value="EAL61207.1"/>
    <property type="molecule type" value="Genomic_DNA"/>
</dbReference>
<dbReference type="STRING" id="44689.Q54D66"/>
<evidence type="ECO:0000259" key="9">
    <source>
        <dbReference type="Pfam" id="PF19283"/>
    </source>
</evidence>
<dbReference type="InterPro" id="IPR029058">
    <property type="entry name" value="AB_hydrolase_fold"/>
</dbReference>
<dbReference type="GO" id="GO:0006508">
    <property type="term" value="P:proteolysis"/>
    <property type="evidence" value="ECO:0007669"/>
    <property type="project" value="InterPro"/>
</dbReference>
<comment type="caution">
    <text evidence="10">The sequence shown here is derived from an EMBL/GenBank/DDBJ whole genome shotgun (WGS) entry which is preliminary data.</text>
</comment>
<dbReference type="InterPro" id="IPR001375">
    <property type="entry name" value="Peptidase_S9_cat"/>
</dbReference>
<dbReference type="Proteomes" id="UP000002195">
    <property type="component" value="Unassembled WGS sequence"/>
</dbReference>
<name>Q54D66_DICDI</name>
<dbReference type="KEGG" id="ddi:DDB_G0292456"/>
<comment type="subcellular location">
    <subcellularLocation>
        <location evidence="2">Cytoplasm</location>
    </subcellularLocation>
</comment>
<evidence type="ECO:0000256" key="6">
    <source>
        <dbReference type="ARBA" id="ARBA00022490"/>
    </source>
</evidence>
<dbReference type="GO" id="GO:0005737">
    <property type="term" value="C:cytoplasm"/>
    <property type="evidence" value="ECO:0007669"/>
    <property type="project" value="UniProtKB-SubCell"/>
</dbReference>
<keyword evidence="6" id="KW-0963">Cytoplasm</keyword>
<evidence type="ECO:0000313" key="11">
    <source>
        <dbReference type="Proteomes" id="UP000002195"/>
    </source>
</evidence>
<dbReference type="PANTHER" id="PTHR42776">
    <property type="entry name" value="SERINE PEPTIDASE S9 FAMILY MEMBER"/>
    <property type="match status" value="1"/>
</dbReference>
<dbReference type="SUPFAM" id="SSF82171">
    <property type="entry name" value="DPP6 N-terminal domain-like"/>
    <property type="match status" value="1"/>
</dbReference>
<dbReference type="VEuPathDB" id="AmoebaDB:DDB_G0292456"/>
<dbReference type="GO" id="GO:0004252">
    <property type="term" value="F:serine-type endopeptidase activity"/>
    <property type="evidence" value="ECO:0000318"/>
    <property type="project" value="GO_Central"/>
</dbReference>
<dbReference type="EC" id="3.4.19.1" evidence="5"/>
<dbReference type="InterPro" id="IPR045550">
    <property type="entry name" value="AARE_N"/>
</dbReference>
<dbReference type="dictyBase" id="DDB_G0292456">
    <property type="gene designation" value="apeh"/>
</dbReference>
<dbReference type="Pfam" id="PF00326">
    <property type="entry name" value="Peptidase_S9"/>
    <property type="match status" value="1"/>
</dbReference>
<dbReference type="OMA" id="QEIATPF"/>
<dbReference type="PaxDb" id="44689-DDB0235225"/>
<evidence type="ECO:0000256" key="5">
    <source>
        <dbReference type="ARBA" id="ARBA00012917"/>
    </source>
</evidence>
<dbReference type="eggNOG" id="KOG2100">
    <property type="taxonomic scope" value="Eukaryota"/>
</dbReference>
<dbReference type="FunCoup" id="Q54D66">
    <property type="interactions" value="23"/>
</dbReference>
<comment type="catalytic activity">
    <reaction evidence="1">
        <text>Cleavage of an N-acetyl or N-formyl amino acid from the N-terminus of a polypeptide.</text>
        <dbReference type="EC" id="3.4.19.1"/>
    </reaction>
</comment>
<reference evidence="10 11" key="1">
    <citation type="journal article" date="2005" name="Nature">
        <title>The genome of the social amoeba Dictyostelium discoideum.</title>
        <authorList>
            <consortium name="The Dictyostelium discoideum Sequencing Consortium"/>
            <person name="Eichinger L."/>
            <person name="Pachebat J.A."/>
            <person name="Glockner G."/>
            <person name="Rajandream M.A."/>
            <person name="Sucgang R."/>
            <person name="Berriman M."/>
            <person name="Song J."/>
            <person name="Olsen R."/>
            <person name="Szafranski K."/>
            <person name="Xu Q."/>
            <person name="Tunggal B."/>
            <person name="Kummerfeld S."/>
            <person name="Madera M."/>
            <person name="Konfortov B.A."/>
            <person name="Rivero F."/>
            <person name="Bankier A.T."/>
            <person name="Lehmann R."/>
            <person name="Hamlin N."/>
            <person name="Davies R."/>
            <person name="Gaudet P."/>
            <person name="Fey P."/>
            <person name="Pilcher K."/>
            <person name="Chen G."/>
            <person name="Saunders D."/>
            <person name="Sodergren E."/>
            <person name="Davis P."/>
            <person name="Kerhornou A."/>
            <person name="Nie X."/>
            <person name="Hall N."/>
            <person name="Anjard C."/>
            <person name="Hemphill L."/>
            <person name="Bason N."/>
            <person name="Farbrother P."/>
            <person name="Desany B."/>
            <person name="Just E."/>
            <person name="Morio T."/>
            <person name="Rost R."/>
            <person name="Churcher C."/>
            <person name="Cooper J."/>
            <person name="Haydock S."/>
            <person name="van Driessche N."/>
            <person name="Cronin A."/>
            <person name="Goodhead I."/>
            <person name="Muzny D."/>
            <person name="Mourier T."/>
            <person name="Pain A."/>
            <person name="Lu M."/>
            <person name="Harper D."/>
            <person name="Lindsay R."/>
            <person name="Hauser H."/>
            <person name="James K."/>
            <person name="Quiles M."/>
            <person name="Madan Babu M."/>
            <person name="Saito T."/>
            <person name="Buchrieser C."/>
            <person name="Wardroper A."/>
            <person name="Felder M."/>
            <person name="Thangavelu M."/>
            <person name="Johnson D."/>
            <person name="Knights A."/>
            <person name="Loulseged H."/>
            <person name="Mungall K."/>
            <person name="Oliver K."/>
            <person name="Price C."/>
            <person name="Quail M.A."/>
            <person name="Urushihara H."/>
            <person name="Hernandez J."/>
            <person name="Rabbinowitsch E."/>
            <person name="Steffen D."/>
            <person name="Sanders M."/>
            <person name="Ma J."/>
            <person name="Kohara Y."/>
            <person name="Sharp S."/>
            <person name="Simmonds M."/>
            <person name="Spiegler S."/>
            <person name="Tivey A."/>
            <person name="Sugano S."/>
            <person name="White B."/>
            <person name="Walker D."/>
            <person name="Woodward J."/>
            <person name="Winckler T."/>
            <person name="Tanaka Y."/>
            <person name="Shaulsky G."/>
            <person name="Schleicher M."/>
            <person name="Weinstock G."/>
            <person name="Rosenthal A."/>
            <person name="Cox E.C."/>
            <person name="Chisholm R.L."/>
            <person name="Gibbs R."/>
            <person name="Loomis W.F."/>
            <person name="Platzer M."/>
            <person name="Kay R.R."/>
            <person name="Williams J."/>
            <person name="Dear P.H."/>
            <person name="Noegel A.A."/>
            <person name="Barrell B."/>
            <person name="Kuspa A."/>
        </authorList>
    </citation>
    <scope>NUCLEOTIDE SEQUENCE [LARGE SCALE GENOMIC DNA]</scope>
    <source>
        <strain evidence="10 11">AX4</strain>
    </source>
</reference>
<dbReference type="AlphaFoldDB" id="Q54D66"/>
<proteinExistence type="inferred from homology"/>
<comment type="similarity">
    <text evidence="3">Belongs to the peptidase S9C family.</text>
</comment>
<dbReference type="HOGENOM" id="CLU_014230_1_1_1"/>
<keyword evidence="7" id="KW-0378">Hydrolase</keyword>
<evidence type="ECO:0000259" key="8">
    <source>
        <dbReference type="Pfam" id="PF00326"/>
    </source>
</evidence>
<dbReference type="InParanoid" id="Q54D66"/>
<evidence type="ECO:0000256" key="4">
    <source>
        <dbReference type="ARBA" id="ARBA00011881"/>
    </source>
</evidence>
<evidence type="ECO:0000256" key="7">
    <source>
        <dbReference type="ARBA" id="ARBA00022801"/>
    </source>
</evidence>
<evidence type="ECO:0000256" key="1">
    <source>
        <dbReference type="ARBA" id="ARBA00000721"/>
    </source>
</evidence>
<dbReference type="SMR" id="Q54D66"/>
<feature type="domain" description="Acylamino-acid-releasing enzyme N-terminal" evidence="9">
    <location>
        <begin position="12"/>
        <end position="417"/>
    </location>
</feature>
<dbReference type="Pfam" id="PF19283">
    <property type="entry name" value="APEH_N"/>
    <property type="match status" value="1"/>
</dbReference>
<accession>Q54D66</accession>
<dbReference type="PhylomeDB" id="Q54D66"/>
<gene>
    <name evidence="10" type="primary">apeh</name>
    <name evidence="10" type="ORF">DDB_G0292456</name>
</gene>
<dbReference type="MEROPS" id="S09.004"/>